<dbReference type="Gene3D" id="1.10.287.470">
    <property type="entry name" value="Helix hairpin bin"/>
    <property type="match status" value="1"/>
</dbReference>
<keyword evidence="2" id="KW-0812">Transmembrane</keyword>
<evidence type="ECO:0000313" key="6">
    <source>
        <dbReference type="Proteomes" id="UP000298805"/>
    </source>
</evidence>
<feature type="coiled-coil region" evidence="1">
    <location>
        <begin position="115"/>
        <end position="173"/>
    </location>
</feature>
<gene>
    <name evidence="3" type="ORF">C6V80_06190</name>
    <name evidence="4" type="ORF">EDC58_0188</name>
</gene>
<dbReference type="RefSeq" id="WP_123351622.1">
    <property type="nucleotide sequence ID" value="NZ_CP027432.2"/>
</dbReference>
<keyword evidence="1" id="KW-0175">Coiled coil</keyword>
<dbReference type="EMBL" id="CP027432">
    <property type="protein sequence ID" value="QCI28564.1"/>
    <property type="molecule type" value="Genomic_DNA"/>
</dbReference>
<evidence type="ECO:0000313" key="4">
    <source>
        <dbReference type="EMBL" id="ROR40709.1"/>
    </source>
</evidence>
<reference evidence="6" key="1">
    <citation type="submission" date="2018-03" db="EMBL/GenBank/DDBJ databases">
        <title>A comparative analysis of the Nautiliaceae.</title>
        <authorList>
            <person name="Grosche A."/>
            <person name="Smedile F."/>
            <person name="Vetriani C."/>
        </authorList>
    </citation>
    <scope>NUCLEOTIDE SEQUENCE [LARGE SCALE GENOMIC DNA]</scope>
    <source>
        <strain evidence="6">TB6</strain>
    </source>
</reference>
<dbReference type="GO" id="GO:1990281">
    <property type="term" value="C:efflux pump complex"/>
    <property type="evidence" value="ECO:0007669"/>
    <property type="project" value="TreeGrafter"/>
</dbReference>
<name>A0AAJ4RDR0_9BACT</name>
<evidence type="ECO:0008006" key="7">
    <source>
        <dbReference type="Google" id="ProtNLM"/>
    </source>
</evidence>
<dbReference type="EMBL" id="RJVK01000001">
    <property type="protein sequence ID" value="ROR40709.1"/>
    <property type="molecule type" value="Genomic_DNA"/>
</dbReference>
<keyword evidence="2" id="KW-0472">Membrane</keyword>
<organism evidence="4 5">
    <name type="scientific">Caminibacter pacificus</name>
    <dbReference type="NCBI Taxonomy" id="1424653"/>
    <lineage>
        <taxon>Bacteria</taxon>
        <taxon>Pseudomonadati</taxon>
        <taxon>Campylobacterota</taxon>
        <taxon>Epsilonproteobacteria</taxon>
        <taxon>Nautiliales</taxon>
        <taxon>Nautiliaceae</taxon>
        <taxon>Caminibacter</taxon>
    </lineage>
</organism>
<accession>A0AAJ4RDR0</accession>
<dbReference type="SUPFAM" id="SSF111369">
    <property type="entry name" value="HlyD-like secretion proteins"/>
    <property type="match status" value="1"/>
</dbReference>
<dbReference type="AlphaFoldDB" id="A0AAJ4RDR0"/>
<evidence type="ECO:0000313" key="5">
    <source>
        <dbReference type="Proteomes" id="UP000272781"/>
    </source>
</evidence>
<dbReference type="Proteomes" id="UP000298805">
    <property type="component" value="Chromosome"/>
</dbReference>
<dbReference type="PANTHER" id="PTHR30469">
    <property type="entry name" value="MULTIDRUG RESISTANCE PROTEIN MDTA"/>
    <property type="match status" value="1"/>
</dbReference>
<evidence type="ECO:0000256" key="1">
    <source>
        <dbReference type="SAM" id="Coils"/>
    </source>
</evidence>
<evidence type="ECO:0000256" key="2">
    <source>
        <dbReference type="SAM" id="Phobius"/>
    </source>
</evidence>
<dbReference type="Gene3D" id="2.40.50.100">
    <property type="match status" value="1"/>
</dbReference>
<dbReference type="Proteomes" id="UP000272781">
    <property type="component" value="Unassembled WGS sequence"/>
</dbReference>
<sequence>MKVLKIVIPIIIAIALAFGGYRLIKLKKEADAKEKTATLYPIVVKMYKPEYKEVTLTLPAVAEVKNSNEVAIATKFPGKILYIKNLGEKVKKGDLLVKIDDSELKSQLNTIDSKIASLKDKINAQKISLENLIKTHIRTKKLLEVKMASIEQYQNEESKIATLKAAIKADENSLKSLYSQKQSILDNLKYTTIYANTNGVVSAKLFNKGDIAPMLKPILKITPNSGNYLLVLLPKEEKAIIYKSKEYPLIPLKSTINGIKAYKAEVEDKNLLPGEKVNVKVVTFQGKGTFLPFNTILTIENKNYIFTPKTKEIHIKASGVEGVVIEEKIDTPVIQAEPDILLKIKAGYPIKVENKG</sequence>
<keyword evidence="2" id="KW-1133">Transmembrane helix</keyword>
<feature type="transmembrane region" description="Helical" evidence="2">
    <location>
        <begin position="6"/>
        <end position="24"/>
    </location>
</feature>
<dbReference type="PANTHER" id="PTHR30469:SF15">
    <property type="entry name" value="HLYD FAMILY OF SECRETION PROTEINS"/>
    <property type="match status" value="1"/>
</dbReference>
<evidence type="ECO:0000313" key="3">
    <source>
        <dbReference type="EMBL" id="QCI28564.1"/>
    </source>
</evidence>
<keyword evidence="6" id="KW-1185">Reference proteome</keyword>
<reference evidence="3" key="3">
    <citation type="submission" date="2019-06" db="EMBL/GenBank/DDBJ databases">
        <title>A comparative analysis of the Nautiliaceae.</title>
        <authorList>
            <person name="Grosche A."/>
            <person name="Smedile F."/>
            <person name="Vetriani C."/>
        </authorList>
    </citation>
    <scope>NUCLEOTIDE SEQUENCE</scope>
    <source>
        <strain evidence="3">TB6</strain>
    </source>
</reference>
<protein>
    <recommendedName>
        <fullName evidence="7">RND family efflux transporter, MFP subunit</fullName>
    </recommendedName>
</protein>
<reference evidence="4 5" key="2">
    <citation type="submission" date="2018-11" db="EMBL/GenBank/DDBJ databases">
        <title>Genomic Encyclopedia of Type Strains, Phase IV (KMG-IV): sequencing the most valuable type-strain genomes for metagenomic binning, comparative biology and taxonomic classification.</title>
        <authorList>
            <person name="Goeker M."/>
        </authorList>
    </citation>
    <scope>NUCLEOTIDE SEQUENCE [LARGE SCALE GENOMIC DNA]</scope>
    <source>
        <strain evidence="4 5">DSM 27783</strain>
    </source>
</reference>
<proteinExistence type="predicted"/>
<dbReference type="GO" id="GO:0015562">
    <property type="term" value="F:efflux transmembrane transporter activity"/>
    <property type="evidence" value="ECO:0007669"/>
    <property type="project" value="TreeGrafter"/>
</dbReference>